<dbReference type="InterPro" id="IPR004827">
    <property type="entry name" value="bZIP"/>
</dbReference>
<dbReference type="SUPFAM" id="SSF57959">
    <property type="entry name" value="Leucine zipper domain"/>
    <property type="match status" value="1"/>
</dbReference>
<gene>
    <name evidence="11" type="primary">CREBZF</name>
</gene>
<evidence type="ECO:0000259" key="9">
    <source>
        <dbReference type="PROSITE" id="PS50217"/>
    </source>
</evidence>
<proteinExistence type="predicted"/>
<dbReference type="Proteomes" id="UP000515159">
    <property type="component" value="Chromosome 6"/>
</dbReference>
<evidence type="ECO:0000256" key="3">
    <source>
        <dbReference type="ARBA" id="ARBA00023125"/>
    </source>
</evidence>
<name>A0A6P8RJW5_GEOSA</name>
<dbReference type="GO" id="GO:0000981">
    <property type="term" value="F:DNA-binding transcription factor activity, RNA polymerase II-specific"/>
    <property type="evidence" value="ECO:0007669"/>
    <property type="project" value="TreeGrafter"/>
</dbReference>
<evidence type="ECO:0000256" key="7">
    <source>
        <dbReference type="SAM" id="Coils"/>
    </source>
</evidence>
<sequence>MRHRFRERAATASAVARSSRRLKMALTSDARSAGADGSSNALSAGESAEERQDGGASSGAEDPSCFSGSGDGEAESLCGLELDELLSQGGQGDWDAGFGAQLTGDLWLESGDGPCLKADRSHCGPSELSDLLRQLMGCGVAAESGELARSAKRSGGVGATAAAGAKINKNAVAARLNRLKKKEYVMGLETRVNCLASENQELKDENRQLGRRVKELEEETRYLKAVLANESVLSQLLCRLTGVNGLKLTTSLYREAEESDHDYALPRKRLKAEEETSGGICLHVDKEKVSVEFCASCARNACTSVKIFFFR</sequence>
<evidence type="ECO:0000256" key="1">
    <source>
        <dbReference type="ARBA" id="ARBA00022843"/>
    </source>
</evidence>
<evidence type="ECO:0000313" key="11">
    <source>
        <dbReference type="RefSeq" id="XP_033804246.1"/>
    </source>
</evidence>
<dbReference type="GO" id="GO:0000977">
    <property type="term" value="F:RNA polymerase II transcription regulatory region sequence-specific DNA binding"/>
    <property type="evidence" value="ECO:0007669"/>
    <property type="project" value="TreeGrafter"/>
</dbReference>
<dbReference type="InParanoid" id="A0A6P8RJW5"/>
<dbReference type="AlphaFoldDB" id="A0A6P8RJW5"/>
<dbReference type="Gene3D" id="1.20.5.170">
    <property type="match status" value="1"/>
</dbReference>
<organism evidence="10 11">
    <name type="scientific">Geotrypetes seraphini</name>
    <name type="common">Gaboon caecilian</name>
    <name type="synonym">Caecilia seraphini</name>
    <dbReference type="NCBI Taxonomy" id="260995"/>
    <lineage>
        <taxon>Eukaryota</taxon>
        <taxon>Metazoa</taxon>
        <taxon>Chordata</taxon>
        <taxon>Craniata</taxon>
        <taxon>Vertebrata</taxon>
        <taxon>Euteleostomi</taxon>
        <taxon>Amphibia</taxon>
        <taxon>Gymnophiona</taxon>
        <taxon>Geotrypetes</taxon>
    </lineage>
</organism>
<evidence type="ECO:0000256" key="4">
    <source>
        <dbReference type="ARBA" id="ARBA00023163"/>
    </source>
</evidence>
<dbReference type="InterPro" id="IPR046347">
    <property type="entry name" value="bZIP_sf"/>
</dbReference>
<dbReference type="FunFam" id="1.20.5.170:FF:000125">
    <property type="entry name" value="LAS1-like, ribosome biogenesis factor"/>
    <property type="match status" value="1"/>
</dbReference>
<feature type="region of interest" description="Disordered" evidence="8">
    <location>
        <begin position="25"/>
        <end position="72"/>
    </location>
</feature>
<protein>
    <recommendedName>
        <fullName evidence="6">X-box-binding protein 1</fullName>
    </recommendedName>
</protein>
<keyword evidence="5" id="KW-0539">Nucleus</keyword>
<dbReference type="CDD" id="cd14706">
    <property type="entry name" value="bZIP_CREBZF"/>
    <property type="match status" value="1"/>
</dbReference>
<keyword evidence="4" id="KW-0804">Transcription</keyword>
<dbReference type="RefSeq" id="XP_033804246.1">
    <property type="nucleotide sequence ID" value="XM_033948355.1"/>
</dbReference>
<evidence type="ECO:0000256" key="2">
    <source>
        <dbReference type="ARBA" id="ARBA00023015"/>
    </source>
</evidence>
<dbReference type="PROSITE" id="PS50217">
    <property type="entry name" value="BZIP"/>
    <property type="match status" value="1"/>
</dbReference>
<feature type="coiled-coil region" evidence="7">
    <location>
        <begin position="185"/>
        <end position="219"/>
    </location>
</feature>
<feature type="domain" description="BZIP" evidence="9">
    <location>
        <begin position="166"/>
        <end position="223"/>
    </location>
</feature>
<dbReference type="Pfam" id="PF00170">
    <property type="entry name" value="bZIP_1"/>
    <property type="match status" value="1"/>
</dbReference>
<dbReference type="PANTHER" id="PTHR46542:SF1">
    <property type="entry name" value="X-BOX BINDING PROTEIN 1"/>
    <property type="match status" value="1"/>
</dbReference>
<reference evidence="11" key="1">
    <citation type="submission" date="2025-08" db="UniProtKB">
        <authorList>
            <consortium name="RefSeq"/>
        </authorList>
    </citation>
    <scope>IDENTIFICATION</scope>
</reference>
<evidence type="ECO:0000256" key="5">
    <source>
        <dbReference type="ARBA" id="ARBA00023242"/>
    </source>
</evidence>
<keyword evidence="10" id="KW-1185">Reference proteome</keyword>
<keyword evidence="7" id="KW-0175">Coiled coil</keyword>
<dbReference type="GeneID" id="117362253"/>
<dbReference type="SMART" id="SM00338">
    <property type="entry name" value="BRLZ"/>
    <property type="match status" value="1"/>
</dbReference>
<accession>A0A6P8RJW5</accession>
<evidence type="ECO:0000256" key="8">
    <source>
        <dbReference type="SAM" id="MobiDB-lite"/>
    </source>
</evidence>
<dbReference type="KEGG" id="gsh:117362253"/>
<dbReference type="PANTHER" id="PTHR46542">
    <property type="entry name" value="X-BOX BINDING PROTEIN 1"/>
    <property type="match status" value="1"/>
</dbReference>
<dbReference type="InterPro" id="IPR052470">
    <property type="entry name" value="ER_Stress-Reg_TF"/>
</dbReference>
<keyword evidence="3" id="KW-0238">DNA-binding</keyword>
<keyword evidence="1" id="KW-0832">Ubl conjugation</keyword>
<dbReference type="CTD" id="58487"/>
<dbReference type="GO" id="GO:0005634">
    <property type="term" value="C:nucleus"/>
    <property type="evidence" value="ECO:0007669"/>
    <property type="project" value="TreeGrafter"/>
</dbReference>
<feature type="compositionally biased region" description="Low complexity" evidence="8">
    <location>
        <begin position="28"/>
        <end position="41"/>
    </location>
</feature>
<evidence type="ECO:0000256" key="6">
    <source>
        <dbReference type="ARBA" id="ARBA00040165"/>
    </source>
</evidence>
<dbReference type="OrthoDB" id="6606299at2759"/>
<evidence type="ECO:0000313" key="10">
    <source>
        <dbReference type="Proteomes" id="UP000515159"/>
    </source>
</evidence>
<keyword evidence="2" id="KW-0805">Transcription regulation</keyword>